<feature type="transmembrane region" description="Helical" evidence="1">
    <location>
        <begin position="369"/>
        <end position="387"/>
    </location>
</feature>
<dbReference type="Pfam" id="PF06966">
    <property type="entry name" value="DUF1295"/>
    <property type="match status" value="1"/>
</dbReference>
<keyword evidence="1" id="KW-1133">Transmembrane helix</keyword>
<dbReference type="AlphaFoldDB" id="A0A316UJU1"/>
<dbReference type="Proteomes" id="UP000245884">
    <property type="component" value="Unassembled WGS sequence"/>
</dbReference>
<keyword evidence="3" id="KW-1185">Reference proteome</keyword>
<proteinExistence type="predicted"/>
<protein>
    <submittedName>
        <fullName evidence="2">DUF1295-domain-containing protein</fullName>
    </submittedName>
</protein>
<keyword evidence="1" id="KW-0812">Transmembrane</keyword>
<feature type="transmembrane region" description="Helical" evidence="1">
    <location>
        <begin position="233"/>
        <end position="254"/>
    </location>
</feature>
<dbReference type="OrthoDB" id="201504at2759"/>
<accession>A0A316UJU1</accession>
<dbReference type="InterPro" id="IPR010721">
    <property type="entry name" value="UstE-like"/>
</dbReference>
<reference evidence="2 3" key="1">
    <citation type="journal article" date="2018" name="Mol. Biol. Evol.">
        <title>Broad Genomic Sampling Reveals a Smut Pathogenic Ancestry of the Fungal Clade Ustilaginomycotina.</title>
        <authorList>
            <person name="Kijpornyongpan T."/>
            <person name="Mondo S.J."/>
            <person name="Barry K."/>
            <person name="Sandor L."/>
            <person name="Lee J."/>
            <person name="Lipzen A."/>
            <person name="Pangilinan J."/>
            <person name="LaButti K."/>
            <person name="Hainaut M."/>
            <person name="Henrissat B."/>
            <person name="Grigoriev I.V."/>
            <person name="Spatafora J.W."/>
            <person name="Aime M.C."/>
        </authorList>
    </citation>
    <scope>NUCLEOTIDE SEQUENCE [LARGE SCALE GENOMIC DNA]</scope>
    <source>
        <strain evidence="2 3">MCA 5214</strain>
    </source>
</reference>
<name>A0A316UJU1_9BASI</name>
<evidence type="ECO:0000313" key="3">
    <source>
        <dbReference type="Proteomes" id="UP000245884"/>
    </source>
</evidence>
<organism evidence="2 3">
    <name type="scientific">Jaminaea rosea</name>
    <dbReference type="NCBI Taxonomy" id="1569628"/>
    <lineage>
        <taxon>Eukaryota</taxon>
        <taxon>Fungi</taxon>
        <taxon>Dikarya</taxon>
        <taxon>Basidiomycota</taxon>
        <taxon>Ustilaginomycotina</taxon>
        <taxon>Exobasidiomycetes</taxon>
        <taxon>Microstromatales</taxon>
        <taxon>Microstromatales incertae sedis</taxon>
        <taxon>Jaminaea</taxon>
    </lineage>
</organism>
<dbReference type="PANTHER" id="PTHR32251">
    <property type="entry name" value="3-OXO-5-ALPHA-STEROID 4-DEHYDROGENASE"/>
    <property type="match status" value="1"/>
</dbReference>
<feature type="transmembrane region" description="Helical" evidence="1">
    <location>
        <begin position="190"/>
        <end position="213"/>
    </location>
</feature>
<sequence length="450" mass="50554">MASTEYLKASAHLLPTLKSFLPTLQSFFTSHSPLSPQSWLTYYATVDPLHTAIVLCTISSTAVYVAQQITGNASQVDRIWTFAPVWYGAHFTLQPVIAAKLIASGLAKGTLKGAASDPVAALSFWGKKLAGNSNVTAQLQPRLALMLALQLLWSSRLTFNAWRRGFFKVGEEDYRWPELRKGMPRWQWELFAFFFIAIIQNILLAITALPQYMLLSTTFSARGVLASSPTLQLTTADLILAAVFLVNLGFEFLADHQQQVYQNWKRGYKASLFGLPQKREGKDNSQATKDEAVTFGYSDGAQLFTEADRKRGFVTKGLWAWSRHPNFACEQCVWWLLYLFVAITFYPSLFTSSHHTAREMLKLGHALVLNYALISPVAMSGLFAASTDYTEKMSAKKYPLYKSYKRAVAPFNPLETILRKVWFRVVVGEEERKKVYDEVWGGNAAGSKTK</sequence>
<dbReference type="EMBL" id="KZ819675">
    <property type="protein sequence ID" value="PWN25489.1"/>
    <property type="molecule type" value="Genomic_DNA"/>
</dbReference>
<gene>
    <name evidence="2" type="ORF">BDZ90DRAFT_233940</name>
</gene>
<dbReference type="Gene3D" id="1.20.120.1630">
    <property type="match status" value="1"/>
</dbReference>
<evidence type="ECO:0000313" key="2">
    <source>
        <dbReference type="EMBL" id="PWN25489.1"/>
    </source>
</evidence>
<dbReference type="GO" id="GO:0016020">
    <property type="term" value="C:membrane"/>
    <property type="evidence" value="ECO:0007669"/>
    <property type="project" value="TreeGrafter"/>
</dbReference>
<dbReference type="PANTHER" id="PTHR32251:SF23">
    <property type="entry name" value="3-OXO-5-ALPHA-STEROID 4-DEHYDROGENASE (DUF1295)"/>
    <property type="match status" value="1"/>
</dbReference>
<evidence type="ECO:0000256" key="1">
    <source>
        <dbReference type="SAM" id="Phobius"/>
    </source>
</evidence>
<keyword evidence="1" id="KW-0472">Membrane</keyword>
<feature type="transmembrane region" description="Helical" evidence="1">
    <location>
        <begin position="332"/>
        <end position="349"/>
    </location>
</feature>
<dbReference type="GeneID" id="37028652"/>
<dbReference type="RefSeq" id="XP_025360101.1">
    <property type="nucleotide sequence ID" value="XM_025506829.1"/>
</dbReference>